<gene>
    <name evidence="3" type="ORF">AJ79_03979</name>
</gene>
<protein>
    <recommendedName>
        <fullName evidence="2">Rab GDP dissociation inhibitor</fullName>
    </recommendedName>
</protein>
<dbReference type="GO" id="GO:0016192">
    <property type="term" value="P:vesicle-mediated transport"/>
    <property type="evidence" value="ECO:0007669"/>
    <property type="project" value="TreeGrafter"/>
</dbReference>
<dbReference type="Proteomes" id="UP000223968">
    <property type="component" value="Unassembled WGS sequence"/>
</dbReference>
<dbReference type="PANTHER" id="PTHR11787">
    <property type="entry name" value="RAB GDP-DISSOCIATION INHIBITOR"/>
    <property type="match status" value="1"/>
</dbReference>
<dbReference type="Gene3D" id="1.10.405.10">
    <property type="entry name" value="Guanine Nucleotide Dissociation Inhibitor, domain 1"/>
    <property type="match status" value="1"/>
</dbReference>
<dbReference type="STRING" id="1447875.A0A2B7XV81"/>
<comment type="similarity">
    <text evidence="1 2">Belongs to the Rab GDI family.</text>
</comment>
<dbReference type="GO" id="GO:0005093">
    <property type="term" value="F:Rab GDP-dissociation inhibitor activity"/>
    <property type="evidence" value="ECO:0007669"/>
    <property type="project" value="InterPro"/>
</dbReference>
<dbReference type="AlphaFoldDB" id="A0A2B7XV81"/>
<name>A0A2B7XV81_9EURO</name>
<evidence type="ECO:0000256" key="2">
    <source>
        <dbReference type="RuleBase" id="RU363124"/>
    </source>
</evidence>
<keyword evidence="4" id="KW-1185">Reference proteome</keyword>
<dbReference type="InterPro" id="IPR018203">
    <property type="entry name" value="GDP_dissociation_inhibitor"/>
</dbReference>
<organism evidence="3 4">
    <name type="scientific">Helicocarpus griseus UAMH5409</name>
    <dbReference type="NCBI Taxonomy" id="1447875"/>
    <lineage>
        <taxon>Eukaryota</taxon>
        <taxon>Fungi</taxon>
        <taxon>Dikarya</taxon>
        <taxon>Ascomycota</taxon>
        <taxon>Pezizomycotina</taxon>
        <taxon>Eurotiomycetes</taxon>
        <taxon>Eurotiomycetidae</taxon>
        <taxon>Onygenales</taxon>
        <taxon>Ajellomycetaceae</taxon>
        <taxon>Helicocarpus</taxon>
    </lineage>
</organism>
<dbReference type="Gene3D" id="3.30.519.10">
    <property type="entry name" value="Guanine Nucleotide Dissociation Inhibitor, domain 2"/>
    <property type="match status" value="1"/>
</dbReference>
<dbReference type="GO" id="GO:0005737">
    <property type="term" value="C:cytoplasm"/>
    <property type="evidence" value="ECO:0007669"/>
    <property type="project" value="TreeGrafter"/>
</dbReference>
<evidence type="ECO:0000256" key="1">
    <source>
        <dbReference type="ARBA" id="ARBA00005593"/>
    </source>
</evidence>
<dbReference type="GO" id="GO:0007264">
    <property type="term" value="P:small GTPase-mediated signal transduction"/>
    <property type="evidence" value="ECO:0007669"/>
    <property type="project" value="InterPro"/>
</dbReference>
<dbReference type="Pfam" id="PF00996">
    <property type="entry name" value="GDI"/>
    <property type="match status" value="1"/>
</dbReference>
<proteinExistence type="inferred from homology"/>
<comment type="caution">
    <text evidence="3">The sequence shown here is derived from an EMBL/GenBank/DDBJ whole genome shotgun (WGS) entry which is preliminary data.</text>
</comment>
<dbReference type="PANTHER" id="PTHR11787:SF8">
    <property type="entry name" value="RAB GDP DISSOCIATION INHIBITOR"/>
    <property type="match status" value="1"/>
</dbReference>
<dbReference type="InterPro" id="IPR036188">
    <property type="entry name" value="FAD/NAD-bd_sf"/>
</dbReference>
<reference evidence="3 4" key="1">
    <citation type="submission" date="2017-10" db="EMBL/GenBank/DDBJ databases">
        <title>Comparative genomics in systemic dimorphic fungi from Ajellomycetaceae.</title>
        <authorList>
            <person name="Munoz J.F."/>
            <person name="Mcewen J.G."/>
            <person name="Clay O.K."/>
            <person name="Cuomo C.A."/>
        </authorList>
    </citation>
    <scope>NUCLEOTIDE SEQUENCE [LARGE SCALE GENOMIC DNA]</scope>
    <source>
        <strain evidence="3 4">UAMH5409</strain>
    </source>
</reference>
<dbReference type="GO" id="GO:0015031">
    <property type="term" value="P:protein transport"/>
    <property type="evidence" value="ECO:0007669"/>
    <property type="project" value="InterPro"/>
</dbReference>
<dbReference type="PRINTS" id="PR00891">
    <property type="entry name" value="RABGDIREP"/>
</dbReference>
<sequence>MEDIAPEYDVVVLGTGLTECVLSGVLSVKGQKVLHIDRNDHYGGEAASVNIETLFKKFRNVKEGEEPWKKYGRVNDWNVDLVPKLLMSNGELTNILVSTDVTRYLEFRQIAGSYVQQGSGPKATVAKVPSDAGEALRSSLMGLFEKRRAKKFLEWVGEFDENNPSTHQGTNMATCTMKDVYDKFGLEPGTKDFIGHSMALYQSDDYITEPGKAKETIDRIRLYVNSMARYGKSPYIYPLFGLGELPQGFARLSAIYGGTYMLNTNIDEIYYDGEKVSGIKATMKERGEPGDGMTFTTKTKKIIGDPTYFPGKVRVTGYLLKAICILDHPIDKTDSNDSLQLIIPQSQVGRKHDVYVAMVSSAHNVCPKGYYVAIVSTIAENEANPHIELESGFERLGKIEETFMGPPIPLYEPLEDGTKDNIFISKSYDATSHFETTTDDVQDIYRRAEGHELVVEGLREGTNLVGEE</sequence>
<accession>A0A2B7XV81</accession>
<dbReference type="InterPro" id="IPR000806">
    <property type="entry name" value="RabGDI"/>
</dbReference>
<dbReference type="Gene3D" id="3.50.50.60">
    <property type="entry name" value="FAD/NAD(P)-binding domain"/>
    <property type="match status" value="1"/>
</dbReference>
<dbReference type="PRINTS" id="PR00892">
    <property type="entry name" value="RABGDI"/>
</dbReference>
<dbReference type="OrthoDB" id="9446342at2759"/>
<dbReference type="EMBL" id="PDNB01000052">
    <property type="protein sequence ID" value="PGH12879.1"/>
    <property type="molecule type" value="Genomic_DNA"/>
</dbReference>
<dbReference type="FunFam" id="1.10.405.10:FF:000001">
    <property type="entry name" value="Rab GDP dissociation inhibitor"/>
    <property type="match status" value="1"/>
</dbReference>
<evidence type="ECO:0000313" key="4">
    <source>
        <dbReference type="Proteomes" id="UP000223968"/>
    </source>
</evidence>
<evidence type="ECO:0000313" key="3">
    <source>
        <dbReference type="EMBL" id="PGH12879.1"/>
    </source>
</evidence>
<dbReference type="SUPFAM" id="SSF51905">
    <property type="entry name" value="FAD/NAD(P)-binding domain"/>
    <property type="match status" value="2"/>
</dbReference>